<dbReference type="Proteomes" id="UP001107558">
    <property type="component" value="Chromosome 1"/>
</dbReference>
<feature type="compositionally biased region" description="Basic and acidic residues" evidence="6">
    <location>
        <begin position="110"/>
        <end position="120"/>
    </location>
</feature>
<keyword evidence="3" id="KW-0963">Cytoplasm</keyword>
<dbReference type="PANTHER" id="PTHR12146">
    <property type="entry name" value="40S RIBOSOMAL PROTEIN S10"/>
    <property type="match status" value="1"/>
</dbReference>
<evidence type="ECO:0000256" key="6">
    <source>
        <dbReference type="SAM" id="MobiDB-lite"/>
    </source>
</evidence>
<dbReference type="EMBL" id="JADBJN010000001">
    <property type="protein sequence ID" value="KAG5679736.1"/>
    <property type="molecule type" value="Genomic_DNA"/>
</dbReference>
<evidence type="ECO:0000256" key="3">
    <source>
        <dbReference type="ARBA" id="ARBA00022490"/>
    </source>
</evidence>
<evidence type="ECO:0000313" key="9">
    <source>
        <dbReference type="Proteomes" id="UP001107558"/>
    </source>
</evidence>
<keyword evidence="9" id="KW-1185">Reference proteome</keyword>
<dbReference type="FunFam" id="1.10.10.10:FF:000025">
    <property type="entry name" value="40S ribosomal protein S10"/>
    <property type="match status" value="1"/>
</dbReference>
<sequence length="156" mass="17692">MFMPKAHKVAIYEHLFKEGVLVAQKDFHAPKHPELESVPNLHVIKTMQSLKSRNLVKEQFAWRHYYWYLTNEGIEYLRQYLHLPPEIVPSTLKRTTRSDAARPRAAPRSDGPKSGEDRQAYRRAPGQSSDKKADVGAGAADIELRGGFGRGSRGPQ</sequence>
<dbReference type="GO" id="GO:0003723">
    <property type="term" value="F:RNA binding"/>
    <property type="evidence" value="ECO:0007669"/>
    <property type="project" value="TreeGrafter"/>
</dbReference>
<dbReference type="OrthoDB" id="5211809at2759"/>
<dbReference type="Gene3D" id="1.10.10.10">
    <property type="entry name" value="Winged helix-like DNA-binding domain superfamily/Winged helix DNA-binding domain"/>
    <property type="match status" value="1"/>
</dbReference>
<keyword evidence="5" id="KW-0687">Ribonucleoprotein</keyword>
<organism evidence="8 9">
    <name type="scientific">Polypedilum vanderplanki</name>
    <name type="common">Sleeping chironomid midge</name>
    <dbReference type="NCBI Taxonomy" id="319348"/>
    <lineage>
        <taxon>Eukaryota</taxon>
        <taxon>Metazoa</taxon>
        <taxon>Ecdysozoa</taxon>
        <taxon>Arthropoda</taxon>
        <taxon>Hexapoda</taxon>
        <taxon>Insecta</taxon>
        <taxon>Pterygota</taxon>
        <taxon>Neoptera</taxon>
        <taxon>Endopterygota</taxon>
        <taxon>Diptera</taxon>
        <taxon>Nematocera</taxon>
        <taxon>Chironomoidea</taxon>
        <taxon>Chironomidae</taxon>
        <taxon>Chironominae</taxon>
        <taxon>Polypedilum</taxon>
        <taxon>Polypedilum</taxon>
    </lineage>
</organism>
<reference evidence="8" key="1">
    <citation type="submission" date="2021-03" db="EMBL/GenBank/DDBJ databases">
        <title>Chromosome level genome of the anhydrobiotic midge Polypedilum vanderplanki.</title>
        <authorList>
            <person name="Yoshida Y."/>
            <person name="Kikawada T."/>
            <person name="Gusev O."/>
        </authorList>
    </citation>
    <scope>NUCLEOTIDE SEQUENCE</scope>
    <source>
        <strain evidence="8">NIAS01</strain>
        <tissue evidence="8">Whole body or cell culture</tissue>
    </source>
</reference>
<protein>
    <recommendedName>
        <fullName evidence="7">Plectin/eS10 N-terminal domain-containing protein</fullName>
    </recommendedName>
</protein>
<dbReference type="PANTHER" id="PTHR12146:SF0">
    <property type="entry name" value="RIBOSOMAL PROTEIN S10"/>
    <property type="match status" value="1"/>
</dbReference>
<comment type="caution">
    <text evidence="8">The sequence shown here is derived from an EMBL/GenBank/DDBJ whole genome shotgun (WGS) entry which is preliminary data.</text>
</comment>
<dbReference type="InterPro" id="IPR036388">
    <property type="entry name" value="WH-like_DNA-bd_sf"/>
</dbReference>
<accession>A0A9J6CD13</accession>
<gene>
    <name evidence="8" type="ORF">PVAND_009280</name>
</gene>
<evidence type="ECO:0000256" key="2">
    <source>
        <dbReference type="ARBA" id="ARBA00007278"/>
    </source>
</evidence>
<keyword evidence="4" id="KW-0689">Ribosomal protein</keyword>
<evidence type="ECO:0000256" key="1">
    <source>
        <dbReference type="ARBA" id="ARBA00004496"/>
    </source>
</evidence>
<dbReference type="GO" id="GO:0002181">
    <property type="term" value="P:cytoplasmic translation"/>
    <property type="evidence" value="ECO:0007669"/>
    <property type="project" value="UniProtKB-ARBA"/>
</dbReference>
<evidence type="ECO:0000256" key="5">
    <source>
        <dbReference type="ARBA" id="ARBA00023274"/>
    </source>
</evidence>
<feature type="domain" description="Plectin/eS10 N-terminal" evidence="7">
    <location>
        <begin position="3"/>
        <end position="95"/>
    </location>
</feature>
<dbReference type="InterPro" id="IPR037447">
    <property type="entry name" value="Ribosomal_eS10"/>
</dbReference>
<evidence type="ECO:0000259" key="7">
    <source>
        <dbReference type="Pfam" id="PF03501"/>
    </source>
</evidence>
<feature type="region of interest" description="Disordered" evidence="6">
    <location>
        <begin position="89"/>
        <end position="156"/>
    </location>
</feature>
<name>A0A9J6CD13_POLVA</name>
<dbReference type="Pfam" id="PF03501">
    <property type="entry name" value="S10_plectin"/>
    <property type="match status" value="1"/>
</dbReference>
<evidence type="ECO:0000313" key="8">
    <source>
        <dbReference type="EMBL" id="KAG5679736.1"/>
    </source>
</evidence>
<dbReference type="GO" id="GO:0003735">
    <property type="term" value="F:structural constituent of ribosome"/>
    <property type="evidence" value="ECO:0007669"/>
    <property type="project" value="TreeGrafter"/>
</dbReference>
<dbReference type="InterPro" id="IPR005326">
    <property type="entry name" value="Plectin_eS10_N"/>
</dbReference>
<evidence type="ECO:0000256" key="4">
    <source>
        <dbReference type="ARBA" id="ARBA00022980"/>
    </source>
</evidence>
<dbReference type="AlphaFoldDB" id="A0A9J6CD13"/>
<comment type="similarity">
    <text evidence="2">Belongs to the eukaryotic ribosomal protein eS10 family.</text>
</comment>
<feature type="compositionally biased region" description="Gly residues" evidence="6">
    <location>
        <begin position="146"/>
        <end position="156"/>
    </location>
</feature>
<comment type="subcellular location">
    <subcellularLocation>
        <location evidence="1">Cytoplasm</location>
    </subcellularLocation>
</comment>
<proteinExistence type="inferred from homology"/>
<dbReference type="GO" id="GO:0022627">
    <property type="term" value="C:cytosolic small ribosomal subunit"/>
    <property type="evidence" value="ECO:0007669"/>
    <property type="project" value="TreeGrafter"/>
</dbReference>